<evidence type="ECO:0000256" key="1">
    <source>
        <dbReference type="ARBA" id="ARBA00004173"/>
    </source>
</evidence>
<accession>A0A310SGG9</accession>
<proteinExistence type="inferred from homology"/>
<organism evidence="12 13">
    <name type="scientific">Eufriesea mexicana</name>
    <dbReference type="NCBI Taxonomy" id="516756"/>
    <lineage>
        <taxon>Eukaryota</taxon>
        <taxon>Metazoa</taxon>
        <taxon>Ecdysozoa</taxon>
        <taxon>Arthropoda</taxon>
        <taxon>Hexapoda</taxon>
        <taxon>Insecta</taxon>
        <taxon>Pterygota</taxon>
        <taxon>Neoptera</taxon>
        <taxon>Endopterygota</taxon>
        <taxon>Hymenoptera</taxon>
        <taxon>Apocrita</taxon>
        <taxon>Aculeata</taxon>
        <taxon>Apoidea</taxon>
        <taxon>Anthophila</taxon>
        <taxon>Apidae</taxon>
        <taxon>Eufriesea</taxon>
    </lineage>
</organism>
<dbReference type="SUPFAM" id="SSF53335">
    <property type="entry name" value="S-adenosyl-L-methionine-dependent methyltransferases"/>
    <property type="match status" value="1"/>
</dbReference>
<dbReference type="HAMAP" id="MF_01547">
    <property type="entry name" value="RNA_methyltr_E"/>
    <property type="match status" value="1"/>
</dbReference>
<evidence type="ECO:0000256" key="6">
    <source>
        <dbReference type="ARBA" id="ARBA00022691"/>
    </source>
</evidence>
<dbReference type="PIRSF" id="PIRSF005461">
    <property type="entry name" value="23S_rRNA_mtase"/>
    <property type="match status" value="1"/>
</dbReference>
<dbReference type="FunFam" id="3.40.50.150:FF:000129">
    <property type="entry name" value="Mitochondrial rRNA methyltransferase 2"/>
    <property type="match status" value="1"/>
</dbReference>
<comment type="similarity">
    <text evidence="2">Belongs to the class I-like SAM-binding methyltransferase superfamily. RNA methyltransferase RlmE family.</text>
</comment>
<keyword evidence="4 12" id="KW-0489">Methyltransferase</keyword>
<keyword evidence="5 12" id="KW-0808">Transferase</keyword>
<dbReference type="EMBL" id="KQ770367">
    <property type="protein sequence ID" value="OAD52660.1"/>
    <property type="molecule type" value="Genomic_DNA"/>
</dbReference>
<feature type="active site" description="Proton acceptor" evidence="10">
    <location>
        <position position="197"/>
    </location>
</feature>
<gene>
    <name evidence="12" type="ORF">WN48_00591</name>
</gene>
<evidence type="ECO:0000259" key="11">
    <source>
        <dbReference type="Pfam" id="PF01728"/>
    </source>
</evidence>
<evidence type="ECO:0000256" key="5">
    <source>
        <dbReference type="ARBA" id="ARBA00022679"/>
    </source>
</evidence>
<dbReference type="GO" id="GO:0005759">
    <property type="term" value="C:mitochondrial matrix"/>
    <property type="evidence" value="ECO:0007669"/>
    <property type="project" value="UniProtKB-ARBA"/>
</dbReference>
<dbReference type="GO" id="GO:0008650">
    <property type="term" value="F:rRNA (uridine-2'-O-)-methyltransferase activity"/>
    <property type="evidence" value="ECO:0007669"/>
    <property type="project" value="TreeGrafter"/>
</dbReference>
<comment type="subcellular location">
    <subcellularLocation>
        <location evidence="1">Mitochondrion</location>
    </subcellularLocation>
</comment>
<protein>
    <recommendedName>
        <fullName evidence="9">rRNA methyltransferase 2, mitochondrial</fullName>
    </recommendedName>
</protein>
<dbReference type="InterPro" id="IPR029063">
    <property type="entry name" value="SAM-dependent_MTases_sf"/>
</dbReference>
<keyword evidence="8" id="KW-0496">Mitochondrion</keyword>
<evidence type="ECO:0000256" key="8">
    <source>
        <dbReference type="ARBA" id="ARBA00023128"/>
    </source>
</evidence>
<feature type="domain" description="Ribosomal RNA methyltransferase FtsJ" evidence="11">
    <location>
        <begin position="55"/>
        <end position="240"/>
    </location>
</feature>
<evidence type="ECO:0000256" key="10">
    <source>
        <dbReference type="PIRSR" id="PIRSR005461-1"/>
    </source>
</evidence>
<dbReference type="InterPro" id="IPR002877">
    <property type="entry name" value="RNA_MeTrfase_FtsJ_dom"/>
</dbReference>
<evidence type="ECO:0000256" key="4">
    <source>
        <dbReference type="ARBA" id="ARBA00022603"/>
    </source>
</evidence>
<evidence type="ECO:0000256" key="9">
    <source>
        <dbReference type="ARBA" id="ARBA00041184"/>
    </source>
</evidence>
<evidence type="ECO:0000256" key="3">
    <source>
        <dbReference type="ARBA" id="ARBA00022552"/>
    </source>
</evidence>
<evidence type="ECO:0000313" key="13">
    <source>
        <dbReference type="Proteomes" id="UP000250275"/>
    </source>
</evidence>
<keyword evidence="3" id="KW-0698">rRNA processing</keyword>
<dbReference type="Pfam" id="PF01728">
    <property type="entry name" value="FtsJ"/>
    <property type="match status" value="1"/>
</dbReference>
<name>A0A310SGG9_9HYME</name>
<dbReference type="OrthoDB" id="20105at2759"/>
<dbReference type="InterPro" id="IPR015507">
    <property type="entry name" value="rRNA-MeTfrase_E"/>
</dbReference>
<evidence type="ECO:0000256" key="7">
    <source>
        <dbReference type="ARBA" id="ARBA00022946"/>
    </source>
</evidence>
<dbReference type="Proteomes" id="UP000250275">
    <property type="component" value="Unassembled WGS sequence"/>
</dbReference>
<evidence type="ECO:0000313" key="12">
    <source>
        <dbReference type="EMBL" id="OAD52660.1"/>
    </source>
</evidence>
<dbReference type="AlphaFoldDB" id="A0A310SGG9"/>
<reference evidence="12 13" key="1">
    <citation type="submission" date="2015-07" db="EMBL/GenBank/DDBJ databases">
        <title>The genome of Eufriesea mexicana.</title>
        <authorList>
            <person name="Pan H."/>
            <person name="Kapheim K."/>
        </authorList>
    </citation>
    <scope>NUCLEOTIDE SEQUENCE [LARGE SCALE GENOMIC DNA]</scope>
    <source>
        <strain evidence="12">0111107269</strain>
        <tissue evidence="12">Whole body</tissue>
    </source>
</reference>
<dbReference type="InterPro" id="IPR050082">
    <property type="entry name" value="RNA_methyltr_RlmE"/>
</dbReference>
<dbReference type="PANTHER" id="PTHR10920:SF18">
    <property type="entry name" value="RRNA METHYLTRANSFERASE 2, MITOCHONDRIAL"/>
    <property type="match status" value="1"/>
</dbReference>
<dbReference type="Gene3D" id="3.40.50.150">
    <property type="entry name" value="Vaccinia Virus protein VP39"/>
    <property type="match status" value="1"/>
</dbReference>
<keyword evidence="13" id="KW-1185">Reference proteome</keyword>
<keyword evidence="6 10" id="KW-0949">S-adenosyl-L-methionine</keyword>
<dbReference type="GO" id="GO:1902775">
    <property type="term" value="P:mitochondrial large ribosomal subunit assembly"/>
    <property type="evidence" value="ECO:0007669"/>
    <property type="project" value="UniProtKB-ARBA"/>
</dbReference>
<keyword evidence="7" id="KW-0809">Transit peptide</keyword>
<dbReference type="PANTHER" id="PTHR10920">
    <property type="entry name" value="RIBOSOMAL RNA METHYLTRANSFERASE"/>
    <property type="match status" value="1"/>
</dbReference>
<evidence type="ECO:0000256" key="2">
    <source>
        <dbReference type="ARBA" id="ARBA00009258"/>
    </source>
</evidence>
<sequence>MKNLRNFSAIRKLHTCIILFRQKPENLKGKKHSSQLWITRQIQDPYVERAKRENYRCRSAYKLLEINERFKILQPGHVVIDCGAAPGSWTQVAINVTNAKAKQDGVAVGIVFGIDKQPIYPIEGATLLSGMDFTDASSQNKILELLKSRKANVVMSDMAPNASGVRALDHENIIRLVYSALKFALQVTQIDGTFLCKLWDGGKSEQLEKDLNKFYKYVRNVKPQATRDESTEKYFLAMGFKGLRSTSSNTT</sequence>